<reference evidence="3" key="2">
    <citation type="submission" date="2020-05" db="UniProtKB">
        <authorList>
            <consortium name="EnsemblMetazoa"/>
        </authorList>
    </citation>
    <scope>IDENTIFICATION</scope>
    <source>
        <strain evidence="3">Indian</strain>
    </source>
</reference>
<dbReference type="InterPro" id="IPR001314">
    <property type="entry name" value="Peptidase_S1A"/>
</dbReference>
<evidence type="ECO:0000313" key="4">
    <source>
        <dbReference type="Proteomes" id="UP000076408"/>
    </source>
</evidence>
<dbReference type="Pfam" id="PF00089">
    <property type="entry name" value="Trypsin"/>
    <property type="match status" value="3"/>
</dbReference>
<accession>A0A182YCG1</accession>
<sequence length="730" mass="80857">MHAGYNAAGTVLGEFAHIAAIGWTQQDGTVEWLCGGSLIADSFILTAAHCAADWKLTAPDVARMGDINIYSDQDDEYAQQLTIVQVIRHPKHRFGVRYYDIALMKLETNVWRTSYVAPICLWLQDEIPSTRLLAAGWGQTDTYGETSQNLLQVELSLVNNSECAKHHPAGGIALRSGIEDHQICAVDPVMDLCPGDSGGPLLVKLNSFFGVYAPFLVGVTSFGKACGLAIPGVFVKVSKFRKWIFQQLELNGERISPQLSDPVVCASHYAERSGKKSYGNTQPLFIISVEFNDAYTVSLEWSGTAAPIRCSGTLIEPNVVLTLAQCTSHQGAQPSRVVFADSTAMKIRDVIVHPNFTEHAPYHNNIAVLRLESYASAVPACGWYEDSFPVNNIKIQGYNYNSQSILVSSTITPQTDCNAVRKYSSPFPQGIQDEHICFKNPHFLIPHVCDLKLGASIQPKPTSNFVWGLNMLGRDCGYGVPAVGVRLSAHKAWLESVLLPRSSPRNEGLVYIDSDLDVQDECKYADGTKGTCTPQQNCPAIHARLQSKEQLLFCGNTAVVCCPERATNLETKVIEDEFNECEARYRHLRTERQTNTSHMAEIGWQEAESVTYDCYGYLISTRGIVSSASCLLGKAKLPNIVRLGGLGTRGSSEIFRVEEFIFHPKYNRTTQQHNIAIVKLESAVEPSEHVFPGCLWQNVTHSPVLQQVYDYGMCTQNEYKTNFEIYGRWS</sequence>
<dbReference type="SUPFAM" id="SSF50494">
    <property type="entry name" value="Trypsin-like serine proteases"/>
    <property type="match status" value="3"/>
</dbReference>
<keyword evidence="4" id="KW-1185">Reference proteome</keyword>
<dbReference type="GO" id="GO:0006508">
    <property type="term" value="P:proteolysis"/>
    <property type="evidence" value="ECO:0007669"/>
    <property type="project" value="InterPro"/>
</dbReference>
<reference evidence="4" key="1">
    <citation type="journal article" date="2014" name="Genome Biol.">
        <title>Genome analysis of a major urban malaria vector mosquito, Anopheles stephensi.</title>
        <authorList>
            <person name="Jiang X."/>
            <person name="Peery A."/>
            <person name="Hall A.B."/>
            <person name="Sharma A."/>
            <person name="Chen X.G."/>
            <person name="Waterhouse R.M."/>
            <person name="Komissarov A."/>
            <person name="Riehle M.M."/>
            <person name="Shouche Y."/>
            <person name="Sharakhova M.V."/>
            <person name="Lawson D."/>
            <person name="Pakpour N."/>
            <person name="Arensburger P."/>
            <person name="Davidson V.L."/>
            <person name="Eiglmeier K."/>
            <person name="Emrich S."/>
            <person name="George P."/>
            <person name="Kennedy R.C."/>
            <person name="Mane S.P."/>
            <person name="Maslen G."/>
            <person name="Oringanje C."/>
            <person name="Qi Y."/>
            <person name="Settlage R."/>
            <person name="Tojo M."/>
            <person name="Tubio J.M."/>
            <person name="Unger M.F."/>
            <person name="Wang B."/>
            <person name="Vernick K.D."/>
            <person name="Ribeiro J.M."/>
            <person name="James A.A."/>
            <person name="Michel K."/>
            <person name="Riehle M.A."/>
            <person name="Luckhart S."/>
            <person name="Sharakhov I.V."/>
            <person name="Tu Z."/>
        </authorList>
    </citation>
    <scope>NUCLEOTIDE SEQUENCE [LARGE SCALE GENOMIC DNA]</scope>
    <source>
        <strain evidence="4">Indian</strain>
    </source>
</reference>
<dbReference type="GO" id="GO:0004252">
    <property type="term" value="F:serine-type endopeptidase activity"/>
    <property type="evidence" value="ECO:0007669"/>
    <property type="project" value="InterPro"/>
</dbReference>
<dbReference type="InterPro" id="IPR051333">
    <property type="entry name" value="CLIP_Serine_Protease"/>
</dbReference>
<dbReference type="AlphaFoldDB" id="A0A182YCG1"/>
<evidence type="ECO:0000256" key="1">
    <source>
        <dbReference type="ARBA" id="ARBA00024195"/>
    </source>
</evidence>
<dbReference type="Proteomes" id="UP000076408">
    <property type="component" value="Unassembled WGS sequence"/>
</dbReference>
<dbReference type="CDD" id="cd00190">
    <property type="entry name" value="Tryp_SPc"/>
    <property type="match status" value="1"/>
</dbReference>
<dbReference type="STRING" id="30069.A0A182YCG1"/>
<dbReference type="VEuPathDB" id="VectorBase:ASTEI06147"/>
<dbReference type="PROSITE" id="PS50240">
    <property type="entry name" value="TRYPSIN_DOM"/>
    <property type="match status" value="2"/>
</dbReference>
<name>A0A182YCG1_ANOST</name>
<proteinExistence type="inferred from homology"/>
<comment type="similarity">
    <text evidence="1">Belongs to the peptidase S1 family. CLIP subfamily.</text>
</comment>
<dbReference type="OMA" id="CASHYAE"/>
<dbReference type="InterPro" id="IPR018114">
    <property type="entry name" value="TRYPSIN_HIS"/>
</dbReference>
<dbReference type="PROSITE" id="PS00134">
    <property type="entry name" value="TRYPSIN_HIS"/>
    <property type="match status" value="1"/>
</dbReference>
<dbReference type="InterPro" id="IPR043504">
    <property type="entry name" value="Peptidase_S1_PA_chymotrypsin"/>
</dbReference>
<dbReference type="InterPro" id="IPR009003">
    <property type="entry name" value="Peptidase_S1_PA"/>
</dbReference>
<dbReference type="PRINTS" id="PR00722">
    <property type="entry name" value="CHYMOTRYPSIN"/>
</dbReference>
<feature type="domain" description="Peptidase S1" evidence="2">
    <location>
        <begin position="286"/>
        <end position="499"/>
    </location>
</feature>
<dbReference type="Gene3D" id="2.40.10.10">
    <property type="entry name" value="Trypsin-like serine proteases"/>
    <property type="match status" value="3"/>
</dbReference>
<organism evidence="3 4">
    <name type="scientific">Anopheles stephensi</name>
    <name type="common">Indo-Pakistan malaria mosquito</name>
    <dbReference type="NCBI Taxonomy" id="30069"/>
    <lineage>
        <taxon>Eukaryota</taxon>
        <taxon>Metazoa</taxon>
        <taxon>Ecdysozoa</taxon>
        <taxon>Arthropoda</taxon>
        <taxon>Hexapoda</taxon>
        <taxon>Insecta</taxon>
        <taxon>Pterygota</taxon>
        <taxon>Neoptera</taxon>
        <taxon>Endopterygota</taxon>
        <taxon>Diptera</taxon>
        <taxon>Nematocera</taxon>
        <taxon>Culicoidea</taxon>
        <taxon>Culicidae</taxon>
        <taxon>Anophelinae</taxon>
        <taxon>Anopheles</taxon>
    </lineage>
</organism>
<evidence type="ECO:0000259" key="2">
    <source>
        <dbReference type="PROSITE" id="PS50240"/>
    </source>
</evidence>
<dbReference type="EnsemblMetazoa" id="ASTEI06147-RA">
    <property type="protein sequence ID" value="ASTEI06147-PA"/>
    <property type="gene ID" value="ASTEI06147"/>
</dbReference>
<dbReference type="SMART" id="SM00020">
    <property type="entry name" value="Tryp_SPc"/>
    <property type="match status" value="1"/>
</dbReference>
<protein>
    <recommendedName>
        <fullName evidence="2">Peptidase S1 domain-containing protein</fullName>
    </recommendedName>
</protein>
<evidence type="ECO:0000313" key="3">
    <source>
        <dbReference type="EnsemblMetazoa" id="ASTEI06147-PA"/>
    </source>
</evidence>
<dbReference type="InterPro" id="IPR001254">
    <property type="entry name" value="Trypsin_dom"/>
</dbReference>
<dbReference type="PANTHER" id="PTHR24260:SF147">
    <property type="entry name" value="EG:BACR7A4.3 PROTEIN-RELATED"/>
    <property type="match status" value="1"/>
</dbReference>
<dbReference type="VEuPathDB" id="VectorBase:ASTE007997"/>
<dbReference type="VEuPathDB" id="VectorBase:ASTEI20_039609"/>
<dbReference type="VEuPathDB" id="VectorBase:ASTE008520"/>
<dbReference type="PANTHER" id="PTHR24260">
    <property type="match status" value="1"/>
</dbReference>
<feature type="domain" description="Peptidase S1" evidence="2">
    <location>
        <begin position="1"/>
        <end position="249"/>
    </location>
</feature>